<dbReference type="SUPFAM" id="SSF57184">
    <property type="entry name" value="Growth factor receptor domain"/>
    <property type="match status" value="1"/>
</dbReference>
<dbReference type="Pfam" id="PF00008">
    <property type="entry name" value="EGF"/>
    <property type="match status" value="1"/>
</dbReference>
<dbReference type="SMART" id="SM00179">
    <property type="entry name" value="EGF_CA"/>
    <property type="match status" value="2"/>
</dbReference>
<protein>
    <recommendedName>
        <fullName evidence="14">EGF-like domain-containing protein</fullName>
    </recommendedName>
</protein>
<dbReference type="SMART" id="SM00181">
    <property type="entry name" value="EGF"/>
    <property type="match status" value="7"/>
</dbReference>
<feature type="disulfide bond" evidence="11">
    <location>
        <begin position="1642"/>
        <end position="1652"/>
    </location>
</feature>
<dbReference type="InterPro" id="IPR000742">
    <property type="entry name" value="EGF"/>
</dbReference>
<keyword evidence="5" id="KW-0677">Repeat</keyword>
<dbReference type="InterPro" id="IPR036055">
    <property type="entry name" value="LDL_receptor-like_sf"/>
</dbReference>
<feature type="disulfide bond" evidence="12">
    <location>
        <begin position="20"/>
        <end position="38"/>
    </location>
</feature>
<reference evidence="15" key="1">
    <citation type="submission" date="2021-02" db="EMBL/GenBank/DDBJ databases">
        <authorList>
            <person name="Nowell W R."/>
        </authorList>
    </citation>
    <scope>NUCLEOTIDE SEQUENCE</scope>
</reference>
<comment type="caution">
    <text evidence="11">Lacks conserved residue(s) required for the propagation of feature annotation.</text>
</comment>
<dbReference type="PRINTS" id="PR00261">
    <property type="entry name" value="LDLRECEPTOR"/>
</dbReference>
<accession>A0A814GBZ7</accession>
<keyword evidence="10" id="KW-0325">Glycoprotein</keyword>
<feature type="disulfide bond" evidence="12">
    <location>
        <begin position="32"/>
        <end position="47"/>
    </location>
</feature>
<dbReference type="SMART" id="SM00135">
    <property type="entry name" value="LY"/>
    <property type="match status" value="1"/>
</dbReference>
<dbReference type="CDD" id="cd00112">
    <property type="entry name" value="LDLa"/>
    <property type="match status" value="7"/>
</dbReference>
<dbReference type="SUPFAM" id="SSF57196">
    <property type="entry name" value="EGF/Laminin"/>
    <property type="match status" value="2"/>
</dbReference>
<comment type="caution">
    <text evidence="15">The sequence shown here is derived from an EMBL/GenBank/DDBJ whole genome shotgun (WGS) entry which is preliminary data.</text>
</comment>
<evidence type="ECO:0000256" key="13">
    <source>
        <dbReference type="SAM" id="Phobius"/>
    </source>
</evidence>
<dbReference type="CDD" id="cd00054">
    <property type="entry name" value="EGF_CA"/>
    <property type="match status" value="1"/>
</dbReference>
<keyword evidence="4 13" id="KW-0812">Transmembrane</keyword>
<keyword evidence="7 13" id="KW-0472">Membrane</keyword>
<dbReference type="InterPro" id="IPR018097">
    <property type="entry name" value="EGF_Ca-bd_CS"/>
</dbReference>
<dbReference type="InterPro" id="IPR023415">
    <property type="entry name" value="LDLR_class-A_CS"/>
</dbReference>
<dbReference type="InterPro" id="IPR009030">
    <property type="entry name" value="Growth_fac_rcpt_cys_sf"/>
</dbReference>
<evidence type="ECO:0000259" key="14">
    <source>
        <dbReference type="PROSITE" id="PS50026"/>
    </source>
</evidence>
<evidence type="ECO:0000256" key="4">
    <source>
        <dbReference type="ARBA" id="ARBA00022692"/>
    </source>
</evidence>
<dbReference type="GO" id="GO:0005509">
    <property type="term" value="F:calcium ion binding"/>
    <property type="evidence" value="ECO:0007669"/>
    <property type="project" value="InterPro"/>
</dbReference>
<comment type="subcellular location">
    <subcellularLocation>
        <location evidence="1">Membrane</location>
        <topology evidence="1">Single-pass type I membrane protein</topology>
    </subcellularLocation>
</comment>
<evidence type="ECO:0000256" key="5">
    <source>
        <dbReference type="ARBA" id="ARBA00022737"/>
    </source>
</evidence>
<evidence type="ECO:0000256" key="11">
    <source>
        <dbReference type="PROSITE-ProRule" id="PRU00076"/>
    </source>
</evidence>
<dbReference type="Gene3D" id="2.120.10.30">
    <property type="entry name" value="TolB, C-terminal domain"/>
    <property type="match status" value="2"/>
</dbReference>
<dbReference type="InterPro" id="IPR000033">
    <property type="entry name" value="LDLR_classB_rpt"/>
</dbReference>
<evidence type="ECO:0000256" key="1">
    <source>
        <dbReference type="ARBA" id="ARBA00004479"/>
    </source>
</evidence>
<feature type="disulfide bond" evidence="12">
    <location>
        <begin position="975"/>
        <end position="990"/>
    </location>
</feature>
<keyword evidence="2 11" id="KW-0245">EGF-like domain</keyword>
<dbReference type="Pfam" id="PF07645">
    <property type="entry name" value="EGF_CA"/>
    <property type="match status" value="1"/>
</dbReference>
<organism evidence="15 16">
    <name type="scientific">Adineta ricciae</name>
    <name type="common">Rotifer</name>
    <dbReference type="NCBI Taxonomy" id="249248"/>
    <lineage>
        <taxon>Eukaryota</taxon>
        <taxon>Metazoa</taxon>
        <taxon>Spiralia</taxon>
        <taxon>Gnathifera</taxon>
        <taxon>Rotifera</taxon>
        <taxon>Eurotatoria</taxon>
        <taxon>Bdelloidea</taxon>
        <taxon>Adinetida</taxon>
        <taxon>Adinetidae</taxon>
        <taxon>Adineta</taxon>
    </lineage>
</organism>
<evidence type="ECO:0000256" key="3">
    <source>
        <dbReference type="ARBA" id="ARBA00022583"/>
    </source>
</evidence>
<dbReference type="PANTHER" id="PTHR22722:SF14">
    <property type="entry name" value="MEGALIN, ISOFORM A"/>
    <property type="match status" value="1"/>
</dbReference>
<evidence type="ECO:0000256" key="10">
    <source>
        <dbReference type="ARBA" id="ARBA00023180"/>
    </source>
</evidence>
<dbReference type="InterPro" id="IPR001881">
    <property type="entry name" value="EGF-like_Ca-bd_dom"/>
</dbReference>
<dbReference type="Pfam" id="PF00057">
    <property type="entry name" value="Ldl_recept_a"/>
    <property type="match status" value="5"/>
</dbReference>
<evidence type="ECO:0000313" key="15">
    <source>
        <dbReference type="EMBL" id="CAF0995095.1"/>
    </source>
</evidence>
<keyword evidence="3" id="KW-0254">Endocytosis</keyword>
<keyword evidence="8 11" id="KW-1015">Disulfide bond</keyword>
<dbReference type="PROSITE" id="PS00022">
    <property type="entry name" value="EGF_1"/>
    <property type="match status" value="2"/>
</dbReference>
<dbReference type="PROSITE" id="PS01186">
    <property type="entry name" value="EGF_2"/>
    <property type="match status" value="2"/>
</dbReference>
<evidence type="ECO:0000256" key="9">
    <source>
        <dbReference type="ARBA" id="ARBA00023170"/>
    </source>
</evidence>
<dbReference type="EMBL" id="CAJNOJ010000060">
    <property type="protein sequence ID" value="CAF0995095.1"/>
    <property type="molecule type" value="Genomic_DNA"/>
</dbReference>
<dbReference type="InterPro" id="IPR051221">
    <property type="entry name" value="LDLR-related"/>
</dbReference>
<feature type="domain" description="EGF-like" evidence="14">
    <location>
        <begin position="1638"/>
        <end position="1673"/>
    </location>
</feature>
<feature type="domain" description="EGF-like" evidence="14">
    <location>
        <begin position="1674"/>
        <end position="1709"/>
    </location>
</feature>
<dbReference type="PROSITE" id="PS01209">
    <property type="entry name" value="LDLRA_1"/>
    <property type="match status" value="5"/>
</dbReference>
<dbReference type="GO" id="GO:0043235">
    <property type="term" value="C:receptor complex"/>
    <property type="evidence" value="ECO:0007669"/>
    <property type="project" value="TreeGrafter"/>
</dbReference>
<dbReference type="FunFam" id="2.10.25.10:FF:000009">
    <property type="entry name" value="Low-density lipoprotein receptor isoform 1"/>
    <property type="match status" value="1"/>
</dbReference>
<dbReference type="GO" id="GO:0016324">
    <property type="term" value="C:apical plasma membrane"/>
    <property type="evidence" value="ECO:0007669"/>
    <property type="project" value="TreeGrafter"/>
</dbReference>
<dbReference type="OrthoDB" id="664115at2759"/>
<evidence type="ECO:0000256" key="2">
    <source>
        <dbReference type="ARBA" id="ARBA00022536"/>
    </source>
</evidence>
<dbReference type="PROSITE" id="PS50068">
    <property type="entry name" value="LDLRA_2"/>
    <property type="match status" value="11"/>
</dbReference>
<name>A0A814GBZ7_ADIRI</name>
<dbReference type="Gene3D" id="2.10.25.10">
    <property type="entry name" value="Laminin"/>
    <property type="match status" value="3"/>
</dbReference>
<feature type="transmembrane region" description="Helical" evidence="13">
    <location>
        <begin position="1716"/>
        <end position="1737"/>
    </location>
</feature>
<dbReference type="SUPFAM" id="SSF57424">
    <property type="entry name" value="LDL receptor-like module"/>
    <property type="match status" value="7"/>
</dbReference>
<feature type="disulfide bond" evidence="11">
    <location>
        <begin position="1699"/>
        <end position="1708"/>
    </location>
</feature>
<dbReference type="Proteomes" id="UP000663852">
    <property type="component" value="Unassembled WGS sequence"/>
</dbReference>
<evidence type="ECO:0000256" key="12">
    <source>
        <dbReference type="PROSITE-ProRule" id="PRU00124"/>
    </source>
</evidence>
<dbReference type="SMART" id="SM00192">
    <property type="entry name" value="LDLa"/>
    <property type="match status" value="11"/>
</dbReference>
<evidence type="ECO:0000256" key="8">
    <source>
        <dbReference type="ARBA" id="ARBA00023157"/>
    </source>
</evidence>
<dbReference type="GO" id="GO:0006898">
    <property type="term" value="P:receptor-mediated endocytosis"/>
    <property type="evidence" value="ECO:0007669"/>
    <property type="project" value="TreeGrafter"/>
</dbReference>
<evidence type="ECO:0000256" key="7">
    <source>
        <dbReference type="ARBA" id="ARBA00023136"/>
    </source>
</evidence>
<keyword evidence="9" id="KW-0675">Receptor</keyword>
<dbReference type="PROSITE" id="PS01187">
    <property type="entry name" value="EGF_CA"/>
    <property type="match status" value="1"/>
</dbReference>
<dbReference type="PANTHER" id="PTHR22722">
    <property type="entry name" value="LOW-DENSITY LIPOPROTEIN RECEPTOR-RELATED PROTEIN 2-RELATED"/>
    <property type="match status" value="1"/>
</dbReference>
<proteinExistence type="predicted"/>
<dbReference type="PROSITE" id="PS50026">
    <property type="entry name" value="EGF_3"/>
    <property type="match status" value="2"/>
</dbReference>
<keyword evidence="6 13" id="KW-1133">Transmembrane helix</keyword>
<dbReference type="Gene3D" id="4.10.400.10">
    <property type="entry name" value="Low-density Lipoprotein Receptor"/>
    <property type="match status" value="8"/>
</dbReference>
<dbReference type="InterPro" id="IPR049883">
    <property type="entry name" value="NOTCH1_EGF-like"/>
</dbReference>
<feature type="disulfide bond" evidence="12">
    <location>
        <begin position="227"/>
        <end position="242"/>
    </location>
</feature>
<dbReference type="InterPro" id="IPR002172">
    <property type="entry name" value="LDrepeatLR_classA_rpt"/>
</dbReference>
<evidence type="ECO:0000256" key="6">
    <source>
        <dbReference type="ARBA" id="ARBA00022989"/>
    </source>
</evidence>
<dbReference type="InterPro" id="IPR011042">
    <property type="entry name" value="6-blade_b-propeller_TolB-like"/>
</dbReference>
<sequence>MLGDVSSSFDLFCPSDLFRCDTNRCLPYAFVCNGEYNCHDQTDELNCSIPTNTNDLCPNNYSVSCEQDILHSRRFMEHAIHDEYTRPIQICIKRSSVCDGISDCRNAIDEQCVKKNPLIVCTDDEYHCKITNRCIPKRWRCNGINDCLDSFASDELDCPINRKCASNEFPCRSIHQCVLSTAVCDGIQDCMDGSDESSSICLFPRFCTRDQFSCKSTKLCIPKSNVCDTISQCHDRSDEMFCTCPVEDYLSRKLFYRCGLTNKCLPRNIECHLKRQCHSTLFPDDDDDDEIECPALNQTCSMNQPCLGTNQYCDVHRYQRCICKEGYRMNQTTGLCEDIDECRERVICDHYCVNTLGSYHCSCHENYQLKSDKHTCTRRLDLIPSGYMYSILKNGIYKLNLNDDNEIVANNQTSLTLTEHAYLLDYDTIENDLYFAECTKPLRLILMTCPKTKGIFRVRLNQSVTRKELIIDGRDYTSIQSLAVDWLHRNIYFVNTRFQTIDVCRLNGSFCQTILHQTFSDYLPQKLVLYPEKGLLFYTASVKSRAQHVIRLGMDGTNFKLLFTHKTSNDGLYLRSLLTLDQINHHLYFYNGLDKIFVLNMHGDVLHIQYEAIDRFHSFRIYADKVYKAFEEVNETHRSEFRINAKYALGTTLLEPGFVLQPGQDVHSSYNKSRTSMLNSLRNLYHFSYSLHMIDFVIVDMHGKKVSDMRCKQCEQLCFPNVRNQTEISCGCVQYYHLANDGHSCTPGCPEHFFNCPISRKCIPFYQHCDGIVDCLFNEDETNCQNCNTTTPSFRCSRSSQCISADDMCNNRSDCAHSEDEHDTICKHFCEWPSVNTCIKKYPNLCSNEEFYCDGKCVSIIHRCDDKPYCYDGSDEPFDCANVRCPYEYFKCPLSGKCVPYEKICDGIEDCPIIDRINEISADERTKTCNLILNHLTNLTMTTPIVPSQIRMTCESIDLFRCKTSNFCINRTYVCDGDLDCSDSSDEENCENYNINGLISLSLHKDYTCMNGYRCAQQRHELDDYNSQCISLIELCDGISQCPLGDDEHYWRCQNCSNCDSMSSYCEVINRLPICQCKSGFVQLANQSCVLEDTLCTWSYNTCPHKNFSRIGENFDLCPTKSSSIECQCDRGYEMKKNANGDPSCVTQTTRTFDIMLNPRSTFYLYQYNLIVTPVNPSHQLIDAVFVPYDRTTWCLLYTEQRSGEAFIWQQKLNHQLNSTIQAATNATKIWSSSLFYFTSLDVDWIHRFVYALYEDPTSSTNGIEILYSTTNDYTHLIFVNRLTFSNTKTISSINVQPLQGYLYISAYYDAQHSFVYRSLLDGSNLEIFLTLQYPVLSMTVDYRHPRLYLMLSNGDIDSYTTDTHQAWKTSIYSIKNHRPYSIELHDDTLVLMILNTTDSTYDEIWVDKFGRAVLEKHRKLKSSIIVRYSHEFKYPTMDTSNMVHRVCSDSSCPSDRICITTPSYQPLCVTPGQMNRCGSSCHSRGICSNGRCVCSNRTYAGDACEMCQLSDTMNVGCFYAGNDSQPSCMCYLSSSKTRRTPYLCSVFKNEREEIEVPCDLITMPVKRESCSRSLFSESLCGDTTHSLIFHVQTQTCVCREVFKRKPSCLNTGLLIVDDDKNSSICSCALPFFGNQCQWSPCSNHCQNNGTCMLNGSKPICICLNGFAGAQCQENLCRPIFCEHQGVCVVENNEPTCRCRSGFTGYYCHIRRYKPWRSWIFIATLGSIVCIIIYICVRHNSKFLRLKYSFTYRHLREQIGLQGSSTNTMYSHVPTSDSYIQDCQAEDALHDEQQRFSLEMTDTQLNHHSDEYQQDAFCIDEKQPIFNGDRTATIKI</sequence>
<feature type="disulfide bond" evidence="12">
    <location>
        <begin position="13"/>
        <end position="25"/>
    </location>
</feature>
<dbReference type="InterPro" id="IPR000152">
    <property type="entry name" value="EGF-type_Asp/Asn_hydroxyl_site"/>
</dbReference>
<dbReference type="PROSITE" id="PS00010">
    <property type="entry name" value="ASX_HYDROXYL"/>
    <property type="match status" value="1"/>
</dbReference>
<feature type="disulfide bond" evidence="11">
    <location>
        <begin position="1663"/>
        <end position="1672"/>
    </location>
</feature>
<evidence type="ECO:0000313" key="16">
    <source>
        <dbReference type="Proteomes" id="UP000663852"/>
    </source>
</evidence>
<feature type="disulfide bond" evidence="12">
    <location>
        <begin position="769"/>
        <end position="784"/>
    </location>
</feature>
<gene>
    <name evidence="15" type="ORF">EDS130_LOCUS14592</name>
</gene>
<dbReference type="SUPFAM" id="SSF63825">
    <property type="entry name" value="YWTD domain"/>
    <property type="match status" value="2"/>
</dbReference>
<dbReference type="GO" id="GO:0042562">
    <property type="term" value="F:hormone binding"/>
    <property type="evidence" value="ECO:0007669"/>
    <property type="project" value="TreeGrafter"/>
</dbReference>